<dbReference type="Proteomes" id="UP001151760">
    <property type="component" value="Unassembled WGS sequence"/>
</dbReference>
<feature type="region of interest" description="Disordered" evidence="1">
    <location>
        <begin position="160"/>
        <end position="182"/>
    </location>
</feature>
<accession>A0ABQ5I4Y1</accession>
<feature type="region of interest" description="Disordered" evidence="1">
    <location>
        <begin position="305"/>
        <end position="325"/>
    </location>
</feature>
<organism evidence="2 3">
    <name type="scientific">Tanacetum coccineum</name>
    <dbReference type="NCBI Taxonomy" id="301880"/>
    <lineage>
        <taxon>Eukaryota</taxon>
        <taxon>Viridiplantae</taxon>
        <taxon>Streptophyta</taxon>
        <taxon>Embryophyta</taxon>
        <taxon>Tracheophyta</taxon>
        <taxon>Spermatophyta</taxon>
        <taxon>Magnoliopsida</taxon>
        <taxon>eudicotyledons</taxon>
        <taxon>Gunneridae</taxon>
        <taxon>Pentapetalae</taxon>
        <taxon>asterids</taxon>
        <taxon>campanulids</taxon>
        <taxon>Asterales</taxon>
        <taxon>Asteraceae</taxon>
        <taxon>Asteroideae</taxon>
        <taxon>Anthemideae</taxon>
        <taxon>Anthemidinae</taxon>
        <taxon>Tanacetum</taxon>
    </lineage>
</organism>
<comment type="caution">
    <text evidence="2">The sequence shown here is derived from an EMBL/GenBank/DDBJ whole genome shotgun (WGS) entry which is preliminary data.</text>
</comment>
<feature type="compositionally biased region" description="Low complexity" evidence="1">
    <location>
        <begin position="164"/>
        <end position="182"/>
    </location>
</feature>
<reference evidence="2" key="2">
    <citation type="submission" date="2022-01" db="EMBL/GenBank/DDBJ databases">
        <authorList>
            <person name="Yamashiro T."/>
            <person name="Shiraishi A."/>
            <person name="Satake H."/>
            <person name="Nakayama K."/>
        </authorList>
    </citation>
    <scope>NUCLEOTIDE SEQUENCE</scope>
</reference>
<keyword evidence="3" id="KW-1185">Reference proteome</keyword>
<dbReference type="EMBL" id="BQNB010020360">
    <property type="protein sequence ID" value="GJT95143.1"/>
    <property type="molecule type" value="Genomic_DNA"/>
</dbReference>
<name>A0ABQ5I4Y1_9ASTR</name>
<evidence type="ECO:0000313" key="3">
    <source>
        <dbReference type="Proteomes" id="UP001151760"/>
    </source>
</evidence>
<proteinExistence type="predicted"/>
<evidence type="ECO:0000256" key="1">
    <source>
        <dbReference type="SAM" id="MobiDB-lite"/>
    </source>
</evidence>
<protein>
    <recommendedName>
        <fullName evidence="4">Integrase, catalytic region, zinc finger, CCHC-type, peptidase aspartic, catalytic</fullName>
    </recommendedName>
</protein>
<feature type="compositionally biased region" description="Polar residues" evidence="1">
    <location>
        <begin position="305"/>
        <end position="319"/>
    </location>
</feature>
<sequence>MELYMMNRQHGRMILESVENGPVIWPTIEENGVTRPKKYFELSTTKAIQADCDIKATNIILQGLPPEVYALVINHKVVKELWERIQLLMQGTSLTKQKRELNTKFLNTLPPEWSKFETDVKLVRDLHTTNIDQLYAYLGQHEFHANEVRLMHERNSDLLALVNPSDGPSPHHGSPYQYQQYSNNQSSMPLSITYPSNDYQSSVHHNAYSSLSSIPQLEYAPTVNQQPEFPQLDLCLIVPVFQKGDDPIDAINYMMSFLTTVVTSRYLTTDNQLRNLSNTRQQATINDGRVTLQLVQGRQTSFVTGTTRTYTPGASGSNSKKQRTDVCYNPQANGQILHEEELEFLADLGIGEGQATQTVITHNAAYQANYLDAYDSDCDELNTTKVALMANLSHYGSDALAEINLHPNCSHVDDTSVFYDQPQTRLKFFKSFLSGKKAYQLEQSIMYGMSLEPKLYDGNVIKNTSAIVIPDSEETLMLAEESRSKMCLKQKDPMMLEKKINTTPVDYVNFVNSLDPTLSSRPTKVEVPKELPKVSMVNTSLRKLKHNLASFDVVVKERTMAIAITEGSWGFEHTKAYFRDEIIPFVKALKDLFNTFDQYLIDELS</sequence>
<evidence type="ECO:0000313" key="2">
    <source>
        <dbReference type="EMBL" id="GJT95143.1"/>
    </source>
</evidence>
<evidence type="ECO:0008006" key="4">
    <source>
        <dbReference type="Google" id="ProtNLM"/>
    </source>
</evidence>
<gene>
    <name evidence="2" type="ORF">Tco_1090661</name>
</gene>
<reference evidence="2" key="1">
    <citation type="journal article" date="2022" name="Int. J. Mol. Sci.">
        <title>Draft Genome of Tanacetum Coccineum: Genomic Comparison of Closely Related Tanacetum-Family Plants.</title>
        <authorList>
            <person name="Yamashiro T."/>
            <person name="Shiraishi A."/>
            <person name="Nakayama K."/>
            <person name="Satake H."/>
        </authorList>
    </citation>
    <scope>NUCLEOTIDE SEQUENCE</scope>
</reference>